<evidence type="ECO:0000256" key="3">
    <source>
        <dbReference type="ARBA" id="ARBA00023002"/>
    </source>
</evidence>
<dbReference type="PRINTS" id="PR00411">
    <property type="entry name" value="PNDRDTASEI"/>
</dbReference>
<dbReference type="PANTHER" id="PTHR23023">
    <property type="entry name" value="DIMETHYLANILINE MONOOXYGENASE"/>
    <property type="match status" value="1"/>
</dbReference>
<reference evidence="5" key="1">
    <citation type="submission" date="2013-07" db="EMBL/GenBank/DDBJ databases">
        <title>The Genome Sequence of Cryptococcus dejecticola CBS10117.</title>
        <authorList>
            <consortium name="The Broad Institute Genome Sequencing Platform"/>
            <person name="Cuomo C."/>
            <person name="Litvintseva A."/>
            <person name="Chen Y."/>
            <person name="Heitman J."/>
            <person name="Sun S."/>
            <person name="Springer D."/>
            <person name="Dromer F."/>
            <person name="Young S.K."/>
            <person name="Zeng Q."/>
            <person name="Gargeya S."/>
            <person name="Fitzgerald M."/>
            <person name="Abouelleil A."/>
            <person name="Alvarado L."/>
            <person name="Berlin A.M."/>
            <person name="Chapman S.B."/>
            <person name="Dewar J."/>
            <person name="Goldberg J."/>
            <person name="Griggs A."/>
            <person name="Gujja S."/>
            <person name="Hansen M."/>
            <person name="Howarth C."/>
            <person name="Imamovic A."/>
            <person name="Larimer J."/>
            <person name="McCowan C."/>
            <person name="Murphy C."/>
            <person name="Pearson M."/>
            <person name="Priest M."/>
            <person name="Roberts A."/>
            <person name="Saif S."/>
            <person name="Shea T."/>
            <person name="Sykes S."/>
            <person name="Wortman J."/>
            <person name="Nusbaum C."/>
            <person name="Birren B."/>
        </authorList>
    </citation>
    <scope>NUCLEOTIDE SEQUENCE [LARGE SCALE GENOMIC DNA]</scope>
    <source>
        <strain evidence="5">CBS 10117</strain>
    </source>
</reference>
<gene>
    <name evidence="5" type="ORF">I303_01423</name>
</gene>
<dbReference type="OrthoDB" id="2915840at2759"/>
<dbReference type="InterPro" id="IPR036188">
    <property type="entry name" value="FAD/NAD-bd_sf"/>
</dbReference>
<dbReference type="GO" id="GO:0016491">
    <property type="term" value="F:oxidoreductase activity"/>
    <property type="evidence" value="ECO:0007669"/>
    <property type="project" value="UniProtKB-KW"/>
</dbReference>
<keyword evidence="2" id="KW-0274">FAD</keyword>
<organism evidence="5">
    <name type="scientific">Kwoniella dejecticola CBS 10117</name>
    <dbReference type="NCBI Taxonomy" id="1296121"/>
    <lineage>
        <taxon>Eukaryota</taxon>
        <taxon>Fungi</taxon>
        <taxon>Dikarya</taxon>
        <taxon>Basidiomycota</taxon>
        <taxon>Agaricomycotina</taxon>
        <taxon>Tremellomycetes</taxon>
        <taxon>Tremellales</taxon>
        <taxon>Cryptococcaceae</taxon>
        <taxon>Kwoniella</taxon>
    </lineage>
</organism>
<keyword evidence="3" id="KW-0560">Oxidoreductase</keyword>
<dbReference type="STRING" id="1296121.A0A1A6AHQ0"/>
<keyword evidence="1" id="KW-0285">Flavoprotein</keyword>
<dbReference type="Gene3D" id="3.50.50.60">
    <property type="entry name" value="FAD/NAD(P)-binding domain"/>
    <property type="match status" value="1"/>
</dbReference>
<dbReference type="Pfam" id="PF07992">
    <property type="entry name" value="Pyr_redox_2"/>
    <property type="match status" value="1"/>
</dbReference>
<sequence>MQSAAIDEKTKDEATARISVLVVGAGPAGLVNARTLIQDGFDVTIVAKVSPGHSEVLVICSPTGKEDSVGGCWSHTYPDLTTNSPWGAFTFSGLDMPKPSSLLGDVVPARTYRRYLEDFYHYFVKDKAEVLLATDVTSLSPKSGGTRGWAVRLKEDKGEKERYFDRVVLATGYLGYPYLPELFHNTPIATFHTFALSYQPQIDKLLESVEATAEAPDSAGDKDTILVVGGGKSAMDTAALLTNRGKKVVWTFKGPLKWYSPSTPPGMMGINRLDILFGPSRTIDSWTMWFYHCTAVGAGWVKGFWGMMRSIWTGIYTNNSLPPPQTDSFLALALFAGGLPGSSTDFLSLLKAGKIASLQNATPIGIDEDGVTFQTIGEDKKVNCGAIVAATGYRGGTYEFIETKLRRSLGLERVPPEFGFKEAVLQMRKKWKTIDSDEVGDIPLPLVYRGILPFGRFAQKDLAITGATRPFSIPAITYEVESHWISSLFKDDPFLKLPANDDECLKEIQADNNFTRARYPGIDPYETIPSGTYFSGFNDHSYSRVLLRDMSLDPWRQKDPNARWWRFWSTAWLDVRSHPEQYATLGEERQALRSKCLQRMSTQI</sequence>
<evidence type="ECO:0000259" key="4">
    <source>
        <dbReference type="Pfam" id="PF07992"/>
    </source>
</evidence>
<evidence type="ECO:0000256" key="1">
    <source>
        <dbReference type="ARBA" id="ARBA00022630"/>
    </source>
</evidence>
<dbReference type="InterPro" id="IPR050346">
    <property type="entry name" value="FMO-like"/>
</dbReference>
<dbReference type="AlphaFoldDB" id="A0A1A6AHQ0"/>
<accession>A0A1A6AHQ0</accession>
<dbReference type="EMBL" id="KI894027">
    <property type="protein sequence ID" value="OBR89594.1"/>
    <property type="molecule type" value="Genomic_DNA"/>
</dbReference>
<feature type="domain" description="FAD/NAD(P)-binding" evidence="4">
    <location>
        <begin position="19"/>
        <end position="249"/>
    </location>
</feature>
<evidence type="ECO:0000256" key="2">
    <source>
        <dbReference type="ARBA" id="ARBA00022827"/>
    </source>
</evidence>
<evidence type="ECO:0000313" key="5">
    <source>
        <dbReference type="EMBL" id="OBR89594.1"/>
    </source>
</evidence>
<proteinExistence type="predicted"/>
<name>A0A1A6AHQ0_9TREE</name>
<dbReference type="InterPro" id="IPR023753">
    <property type="entry name" value="FAD/NAD-binding_dom"/>
</dbReference>
<dbReference type="PRINTS" id="PR00368">
    <property type="entry name" value="FADPNR"/>
</dbReference>
<protein>
    <recommendedName>
        <fullName evidence="4">FAD/NAD(P)-binding domain-containing protein</fullName>
    </recommendedName>
</protein>
<dbReference type="VEuPathDB" id="FungiDB:I303_01423"/>
<dbReference type="SUPFAM" id="SSF51905">
    <property type="entry name" value="FAD/NAD(P)-binding domain"/>
    <property type="match status" value="2"/>
</dbReference>